<protein>
    <submittedName>
        <fullName evidence="4">Oxidoreductase FAD/FMN-binding protein</fullName>
    </submittedName>
</protein>
<dbReference type="RefSeq" id="WP_069186664.1">
    <property type="nucleotide sequence ID" value="NZ_FLYE01000007.1"/>
</dbReference>
<dbReference type="InterPro" id="IPR001155">
    <property type="entry name" value="OxRdtase_FMN_N"/>
</dbReference>
<keyword evidence="1" id="KW-0285">Flavoprotein</keyword>
<dbReference type="OrthoDB" id="9804454at2"/>
<organism evidence="4 5">
    <name type="scientific">Candidatus Terasakiella magnetica</name>
    <dbReference type="NCBI Taxonomy" id="1867952"/>
    <lineage>
        <taxon>Bacteria</taxon>
        <taxon>Pseudomonadati</taxon>
        <taxon>Pseudomonadota</taxon>
        <taxon>Alphaproteobacteria</taxon>
        <taxon>Rhodospirillales</taxon>
        <taxon>Terasakiellaceae</taxon>
        <taxon>Terasakiella</taxon>
    </lineage>
</organism>
<evidence type="ECO:0000256" key="2">
    <source>
        <dbReference type="ARBA" id="ARBA00023002"/>
    </source>
</evidence>
<dbReference type="CDD" id="cd04733">
    <property type="entry name" value="OYE_like_2_FMN"/>
    <property type="match status" value="1"/>
</dbReference>
<dbReference type="Gene3D" id="3.20.20.70">
    <property type="entry name" value="Aldolase class I"/>
    <property type="match status" value="1"/>
</dbReference>
<dbReference type="Pfam" id="PF00724">
    <property type="entry name" value="Oxidored_FMN"/>
    <property type="match status" value="1"/>
</dbReference>
<evidence type="ECO:0000313" key="4">
    <source>
        <dbReference type="EMBL" id="SCA55972.1"/>
    </source>
</evidence>
<dbReference type="InterPro" id="IPR051799">
    <property type="entry name" value="NADH_flavin_oxidoreductase"/>
</dbReference>
<dbReference type="Proteomes" id="UP000231658">
    <property type="component" value="Unassembled WGS sequence"/>
</dbReference>
<evidence type="ECO:0000259" key="3">
    <source>
        <dbReference type="Pfam" id="PF00724"/>
    </source>
</evidence>
<sequence length="399" mass="43186">MPKSDVLFEPLTLPCGEVLKNRIAKSAMSDSLGDGTGHPTAPQNRLYQRWAQGGLAVSIIGEVQCLSGFAEKPGNLVLNENSELELFRKLAKYGCENGAKLWLQLGHAGALSYAPTSSPKGPSALDLPGLSCEELTRDEIKSLPSQFAKTALLAKQVGFGGVQVHGAHGFLLSQFLSPLFNKRTDDYGGEISNRMRLLLEVIEAVRTAVGDTFPIALKLNSSDQLEGGLSEEEALDVVGALEETSVDLIDISGGTYFPGAKAASDGAGKGPYFIEFAKRARGLTTKPLMLTGGFKTRAQAEEAIACGVVDMVGLARALVLEPSLPNLWQKNERLEPNFPRFKNAPEGGVTAWYTMGMTNISNEIEMPDTGSLEKVIQDYEARDQKRIEVWQKYFSENTI</sequence>
<dbReference type="STRING" id="1867952.MTBPR1_150019"/>
<gene>
    <name evidence="4" type="ORF">MTBPR1_150019</name>
</gene>
<dbReference type="AlphaFoldDB" id="A0A1C3RFH5"/>
<reference evidence="4 5" key="1">
    <citation type="submission" date="2016-07" db="EMBL/GenBank/DDBJ databases">
        <authorList>
            <person name="Lefevre C.T."/>
        </authorList>
    </citation>
    <scope>NUCLEOTIDE SEQUENCE [LARGE SCALE GENOMIC DNA]</scope>
    <source>
        <strain evidence="4">PR1</strain>
    </source>
</reference>
<dbReference type="PANTHER" id="PTHR43656:SF2">
    <property type="entry name" value="BINDING OXIDOREDUCTASE, PUTATIVE (AFU_ORTHOLOGUE AFUA_2G08260)-RELATED"/>
    <property type="match status" value="1"/>
</dbReference>
<dbReference type="PANTHER" id="PTHR43656">
    <property type="entry name" value="BINDING OXIDOREDUCTASE, PUTATIVE (AFU_ORTHOLOGUE AFUA_2G08260)-RELATED"/>
    <property type="match status" value="1"/>
</dbReference>
<evidence type="ECO:0000256" key="1">
    <source>
        <dbReference type="ARBA" id="ARBA00022630"/>
    </source>
</evidence>
<dbReference type="InterPro" id="IPR013785">
    <property type="entry name" value="Aldolase_TIM"/>
</dbReference>
<dbReference type="EMBL" id="FLYE01000007">
    <property type="protein sequence ID" value="SCA55972.1"/>
    <property type="molecule type" value="Genomic_DNA"/>
</dbReference>
<dbReference type="GO" id="GO:0016491">
    <property type="term" value="F:oxidoreductase activity"/>
    <property type="evidence" value="ECO:0007669"/>
    <property type="project" value="UniProtKB-KW"/>
</dbReference>
<name>A0A1C3RFH5_9PROT</name>
<accession>A0A1C3RFH5</accession>
<proteinExistence type="predicted"/>
<keyword evidence="5" id="KW-1185">Reference proteome</keyword>
<dbReference type="SUPFAM" id="SSF51395">
    <property type="entry name" value="FMN-linked oxidoreductases"/>
    <property type="match status" value="1"/>
</dbReference>
<evidence type="ECO:0000313" key="5">
    <source>
        <dbReference type="Proteomes" id="UP000231658"/>
    </source>
</evidence>
<dbReference type="GO" id="GO:0010181">
    <property type="term" value="F:FMN binding"/>
    <property type="evidence" value="ECO:0007669"/>
    <property type="project" value="InterPro"/>
</dbReference>
<feature type="domain" description="NADH:flavin oxidoreductase/NADH oxidase N-terminal" evidence="3">
    <location>
        <begin position="7"/>
        <end position="331"/>
    </location>
</feature>
<keyword evidence="2" id="KW-0560">Oxidoreductase</keyword>